<accession>A0A1Z8B8D5</accession>
<dbReference type="Gene3D" id="3.60.15.10">
    <property type="entry name" value="Ribonuclease Z/Hydroxyacylglutathione hydrolase-like"/>
    <property type="match status" value="1"/>
</dbReference>
<keyword evidence="1" id="KW-0378">Hydrolase</keyword>
<sequence>MKKLWITLMAVSLLVASCKENKEEVVEEETMTSEVVTENSEEAMNQIEIMPISHATFVMNWDGQIIYVDPVGGAAAFEGMPEENIILVTDIHGDHLNAETLGSVRGEDTDLIVPNAVNEKIKSGQSATVLNNGETITVQGIEITAIPMYNLTEGRLDKHVKGRGNGYVLEKNGYRVYISGDTEDIPEMRSLENIDKAFLCMNLPYTMDINQAASAVLDFTPKEVIPYHYRGTDGFQDVEKFKSMVNQKNENIEVTLMDWYPSKS</sequence>
<dbReference type="PANTHER" id="PTHR43546:SF8">
    <property type="entry name" value="METALLO-BETA-LACTAMASE DOMAIN-CONTAINING PROTEIN"/>
    <property type="match status" value="1"/>
</dbReference>
<dbReference type="PROSITE" id="PS51257">
    <property type="entry name" value="PROKAR_LIPOPROTEIN"/>
    <property type="match status" value="1"/>
</dbReference>
<dbReference type="AlphaFoldDB" id="A0A1Z8B8D5"/>
<evidence type="ECO:0000313" key="1">
    <source>
        <dbReference type="EMBL" id="OUS18787.1"/>
    </source>
</evidence>
<dbReference type="EMBL" id="MAAX01000055">
    <property type="protein sequence ID" value="OUS18787.1"/>
    <property type="molecule type" value="Genomic_DNA"/>
</dbReference>
<comment type="caution">
    <text evidence="1">The sequence shown here is derived from an EMBL/GenBank/DDBJ whole genome shotgun (WGS) entry which is preliminary data.</text>
</comment>
<name>A0A1Z8B8D5_9FLAO</name>
<proteinExistence type="predicted"/>
<evidence type="ECO:0000313" key="2">
    <source>
        <dbReference type="Proteomes" id="UP000196102"/>
    </source>
</evidence>
<dbReference type="RefSeq" id="WP_303685934.1">
    <property type="nucleotide sequence ID" value="NZ_CAJXYO010000012.1"/>
</dbReference>
<dbReference type="PANTHER" id="PTHR43546">
    <property type="entry name" value="UPF0173 METAL-DEPENDENT HYDROLASE MJ1163-RELATED"/>
    <property type="match status" value="1"/>
</dbReference>
<gene>
    <name evidence="1" type="ORF">A9Q93_03150</name>
</gene>
<dbReference type="GO" id="GO:0016787">
    <property type="term" value="F:hydrolase activity"/>
    <property type="evidence" value="ECO:0007669"/>
    <property type="project" value="UniProtKB-KW"/>
</dbReference>
<dbReference type="InterPro" id="IPR036866">
    <property type="entry name" value="RibonucZ/Hydroxyglut_hydro"/>
</dbReference>
<dbReference type="Proteomes" id="UP000196102">
    <property type="component" value="Unassembled WGS sequence"/>
</dbReference>
<protein>
    <submittedName>
        <fullName evidence="1">MBL fold metallo-hydrolase</fullName>
    </submittedName>
</protein>
<organism evidence="1 2">
    <name type="scientific">Nonlabens dokdonensis</name>
    <dbReference type="NCBI Taxonomy" id="328515"/>
    <lineage>
        <taxon>Bacteria</taxon>
        <taxon>Pseudomonadati</taxon>
        <taxon>Bacteroidota</taxon>
        <taxon>Flavobacteriia</taxon>
        <taxon>Flavobacteriales</taxon>
        <taxon>Flavobacteriaceae</taxon>
        <taxon>Nonlabens</taxon>
    </lineage>
</organism>
<dbReference type="Pfam" id="PF13483">
    <property type="entry name" value="Lactamase_B_3"/>
    <property type="match status" value="1"/>
</dbReference>
<dbReference type="SUPFAM" id="SSF56281">
    <property type="entry name" value="Metallo-hydrolase/oxidoreductase"/>
    <property type="match status" value="1"/>
</dbReference>
<reference evidence="2" key="1">
    <citation type="journal article" date="2017" name="Proc. Natl. Acad. Sci. U.S.A.">
        <title>Simulation of Deepwater Horizon oil plume reveals substrate specialization within a complex community of hydrocarbon-degraders.</title>
        <authorList>
            <person name="Hu P."/>
            <person name="Dubinsky E.A."/>
            <person name="Probst A.J."/>
            <person name="Wang J."/>
            <person name="Sieber C.M.K."/>
            <person name="Tom L.M."/>
            <person name="Gardinali P."/>
            <person name="Banfield J.F."/>
            <person name="Atlas R.M."/>
            <person name="Andersen G.L."/>
        </authorList>
    </citation>
    <scope>NUCLEOTIDE SEQUENCE [LARGE SCALE GENOMIC DNA]</scope>
</reference>
<dbReference type="InterPro" id="IPR050114">
    <property type="entry name" value="UPF0173_UPF0282_UlaG_hydrolase"/>
</dbReference>